<dbReference type="RefSeq" id="WP_090201704.1">
    <property type="nucleotide sequence ID" value="NZ_FOYP01000003.1"/>
</dbReference>
<gene>
    <name evidence="1" type="ORF">SAMN04488005_3124</name>
</gene>
<accession>A0A1I6HYJ4</accession>
<dbReference type="SUPFAM" id="SSF56112">
    <property type="entry name" value="Protein kinase-like (PK-like)"/>
    <property type="match status" value="1"/>
</dbReference>
<proteinExistence type="predicted"/>
<dbReference type="EMBL" id="FOYP01000003">
    <property type="protein sequence ID" value="SFR59507.1"/>
    <property type="molecule type" value="Genomic_DNA"/>
</dbReference>
<keyword evidence="2" id="KW-1185">Reference proteome</keyword>
<dbReference type="InterPro" id="IPR019647">
    <property type="entry name" value="PhoP_reg_network_YrbL"/>
</dbReference>
<dbReference type="Proteomes" id="UP000199478">
    <property type="component" value="Unassembled WGS sequence"/>
</dbReference>
<organism evidence="1 2">
    <name type="scientific">Yoonia tamlensis</name>
    <dbReference type="NCBI Taxonomy" id="390270"/>
    <lineage>
        <taxon>Bacteria</taxon>
        <taxon>Pseudomonadati</taxon>
        <taxon>Pseudomonadota</taxon>
        <taxon>Alphaproteobacteria</taxon>
        <taxon>Rhodobacterales</taxon>
        <taxon>Paracoccaceae</taxon>
        <taxon>Yoonia</taxon>
    </lineage>
</organism>
<dbReference type="InterPro" id="IPR011009">
    <property type="entry name" value="Kinase-like_dom_sf"/>
</dbReference>
<dbReference type="AlphaFoldDB" id="A0A1I6HYJ4"/>
<dbReference type="STRING" id="390270.SAMN04488005_3124"/>
<protein>
    <submittedName>
        <fullName evidence="1">PhoP regulatory network protein YrbL</fullName>
    </submittedName>
</protein>
<evidence type="ECO:0000313" key="2">
    <source>
        <dbReference type="Proteomes" id="UP000199478"/>
    </source>
</evidence>
<sequence length="216" mass="24406">MIDLSTQTALAYGGHQVIFRHPDFDDRVIKVARKRIPRSWHFGRNKSRYGPLRDWHRTTNEYISMLSKTGAHCPRIPRQYGFEETSMGPAMICELFSGPGNTLAPTLGDMICQSHTDIGFLDEIRDDLTAMFDDLIAAGIEFEDLNPRNIVVTQNAQRVRLVIVDGLGSPALFPLTTFGARIFKKVMTKRRDTLVGQVNMAINKLEDQQELIAINT</sequence>
<name>A0A1I6HYJ4_9RHOB</name>
<evidence type="ECO:0000313" key="1">
    <source>
        <dbReference type="EMBL" id="SFR59507.1"/>
    </source>
</evidence>
<dbReference type="Pfam" id="PF10707">
    <property type="entry name" value="YrbL-PhoP_reg"/>
    <property type="match status" value="1"/>
</dbReference>
<reference evidence="2" key="1">
    <citation type="submission" date="2016-10" db="EMBL/GenBank/DDBJ databases">
        <authorList>
            <person name="Varghese N."/>
            <person name="Submissions S."/>
        </authorList>
    </citation>
    <scope>NUCLEOTIDE SEQUENCE [LARGE SCALE GENOMIC DNA]</scope>
    <source>
        <strain evidence="2">DSM 26879</strain>
    </source>
</reference>
<dbReference type="OrthoDB" id="7925566at2"/>